<dbReference type="Gene3D" id="3.30.70.270">
    <property type="match status" value="1"/>
</dbReference>
<evidence type="ECO:0000256" key="1">
    <source>
        <dbReference type="ARBA" id="ARBA00034120"/>
    </source>
</evidence>
<dbReference type="PANTHER" id="PTHR34047:SF8">
    <property type="entry name" value="PROTEIN YKFC"/>
    <property type="match status" value="1"/>
</dbReference>
<dbReference type="InterPro" id="IPR013597">
    <property type="entry name" value="Mat_intron_G2"/>
</dbReference>
<evidence type="ECO:0000259" key="2">
    <source>
        <dbReference type="PROSITE" id="PS50878"/>
    </source>
</evidence>
<dbReference type="InterPro" id="IPR000477">
    <property type="entry name" value="RT_dom"/>
</dbReference>
<dbReference type="Pfam" id="PF08388">
    <property type="entry name" value="GIIM"/>
    <property type="match status" value="1"/>
</dbReference>
<feature type="domain" description="Reverse transcriptase" evidence="2">
    <location>
        <begin position="1"/>
        <end position="74"/>
    </location>
</feature>
<organism evidence="3">
    <name type="scientific">Candidatus Kentrum sp. LPFa</name>
    <dbReference type="NCBI Taxonomy" id="2126335"/>
    <lineage>
        <taxon>Bacteria</taxon>
        <taxon>Pseudomonadati</taxon>
        <taxon>Pseudomonadota</taxon>
        <taxon>Gammaproteobacteria</taxon>
        <taxon>Candidatus Kentrum</taxon>
    </lineage>
</organism>
<keyword evidence="3" id="KW-0548">Nucleotidyltransferase</keyword>
<sequence length="190" mass="22436">MHPLDKLVTEAGIKMVRYADDFVILCKDKSQAEGVLRLVREWTEGNGLMLHPDKTHLGDCSQSEQGFEFLGYRFEAGRRWIRRKSIKALREKVRRKTKRSRSGSMGYIIKEELNSMLRGWFNYFKHAHRTEYKGIDGFVRRRLRAILLRRNKRKGLGISLKAHCQWPNAYFARIGLFTMHEARLSARRPR</sequence>
<dbReference type="PROSITE" id="PS50878">
    <property type="entry name" value="RT_POL"/>
    <property type="match status" value="1"/>
</dbReference>
<name>A0A450XA09_9GAMM</name>
<dbReference type="SUPFAM" id="SSF56672">
    <property type="entry name" value="DNA/RNA polymerases"/>
    <property type="match status" value="1"/>
</dbReference>
<dbReference type="PANTHER" id="PTHR34047">
    <property type="entry name" value="NUCLEAR INTRON MATURASE 1, MITOCHONDRIAL-RELATED"/>
    <property type="match status" value="1"/>
</dbReference>
<evidence type="ECO:0000313" key="3">
    <source>
        <dbReference type="EMBL" id="VFK26115.1"/>
    </source>
</evidence>
<comment type="similarity">
    <text evidence="1">Belongs to the bacterial reverse transcriptase family.</text>
</comment>
<dbReference type="InterPro" id="IPR051083">
    <property type="entry name" value="GrpII_Intron_Splice-Mob/Def"/>
</dbReference>
<accession>A0A450XA09</accession>
<proteinExistence type="inferred from homology"/>
<gene>
    <name evidence="3" type="ORF">BECKLPF1236B_GA0070989_15561</name>
</gene>
<dbReference type="AlphaFoldDB" id="A0A450XA09"/>
<keyword evidence="3" id="KW-0695">RNA-directed DNA polymerase</keyword>
<reference evidence="3" key="1">
    <citation type="submission" date="2019-02" db="EMBL/GenBank/DDBJ databases">
        <authorList>
            <person name="Gruber-Vodicka R. H."/>
            <person name="Seah K. B. B."/>
        </authorList>
    </citation>
    <scope>NUCLEOTIDE SEQUENCE</scope>
    <source>
        <strain evidence="3">BECK_S313</strain>
    </source>
</reference>
<dbReference type="InterPro" id="IPR043128">
    <property type="entry name" value="Rev_trsase/Diguanyl_cyclase"/>
</dbReference>
<protein>
    <submittedName>
        <fullName evidence="3">Reverse transcriptase (RNA-dependent DNA polymerase)</fullName>
    </submittedName>
</protein>
<dbReference type="InterPro" id="IPR043502">
    <property type="entry name" value="DNA/RNA_pol_sf"/>
</dbReference>
<dbReference type="EMBL" id="CAADFK010000555">
    <property type="protein sequence ID" value="VFK26115.1"/>
    <property type="molecule type" value="Genomic_DNA"/>
</dbReference>
<dbReference type="Pfam" id="PF00078">
    <property type="entry name" value="RVT_1"/>
    <property type="match status" value="1"/>
</dbReference>
<keyword evidence="3" id="KW-0808">Transferase</keyword>
<dbReference type="GO" id="GO:0003964">
    <property type="term" value="F:RNA-directed DNA polymerase activity"/>
    <property type="evidence" value="ECO:0007669"/>
    <property type="project" value="UniProtKB-KW"/>
</dbReference>